<feature type="transmembrane region" description="Helical" evidence="2">
    <location>
        <begin position="140"/>
        <end position="166"/>
    </location>
</feature>
<feature type="transmembrane region" description="Helical" evidence="2">
    <location>
        <begin position="94"/>
        <end position="114"/>
    </location>
</feature>
<comment type="caution">
    <text evidence="3">The sequence shown here is derived from an EMBL/GenBank/DDBJ whole genome shotgun (WGS) entry which is preliminary data.</text>
</comment>
<evidence type="ECO:0000256" key="1">
    <source>
        <dbReference type="SAM" id="MobiDB-lite"/>
    </source>
</evidence>
<evidence type="ECO:0000256" key="2">
    <source>
        <dbReference type="SAM" id="Phobius"/>
    </source>
</evidence>
<feature type="transmembrane region" description="Helical" evidence="2">
    <location>
        <begin position="187"/>
        <end position="205"/>
    </location>
</feature>
<evidence type="ECO:0000313" key="4">
    <source>
        <dbReference type="Proteomes" id="UP000761574"/>
    </source>
</evidence>
<name>A0ABQ4PLZ3_9GAMM</name>
<reference evidence="3 4" key="1">
    <citation type="submission" date="2021-05" db="EMBL/GenBank/DDBJ databases">
        <title>Molecular characterization for Shewanella algae harboring chromosomal blaOXA-55-like strains isolated from clinical and environment sample.</title>
        <authorList>
            <person name="Ohama Y."/>
            <person name="Aoki K."/>
            <person name="Harada S."/>
            <person name="Moriya K."/>
            <person name="Ishii Y."/>
            <person name="Tateda K."/>
        </authorList>
    </citation>
    <scope>NUCLEOTIDE SEQUENCE [LARGE SCALE GENOMIC DNA]</scope>
    <source>
        <strain evidence="3 4">LMG 23746</strain>
    </source>
</reference>
<accession>A0ABQ4PLZ3</accession>
<proteinExistence type="predicted"/>
<protein>
    <submittedName>
        <fullName evidence="3">Uncharacterized protein</fullName>
    </submittedName>
</protein>
<keyword evidence="2" id="KW-1133">Transmembrane helix</keyword>
<dbReference type="EMBL" id="BPFB01000034">
    <property type="protein sequence ID" value="GIU49084.1"/>
    <property type="molecule type" value="Genomic_DNA"/>
</dbReference>
<dbReference type="Proteomes" id="UP000761574">
    <property type="component" value="Unassembled WGS sequence"/>
</dbReference>
<feature type="region of interest" description="Disordered" evidence="1">
    <location>
        <begin position="249"/>
        <end position="268"/>
    </location>
</feature>
<keyword evidence="2" id="KW-0472">Membrane</keyword>
<sequence length="354" mass="39891">MHVQRYIKIAKWRANRQLKQQQMSWQERIRGIVKRGQAIWFNLSTAQKLYLLALTSLLVLQSGWLCTALTIVALTVEFWPKFNQLWHSLAGKALILIFYATVANFVLASASGIVNEVTMVSANQLNYTHNFATLIYLPPWALGITLVTLLALQLFLPLYIIFLLLIKPFGSDRIKFITQSYSPLLTALLRFVLSSVVMINIFAFVDGKAATDIVDDISSSFSQSQPLSVKPKEQQEQVIEQLSEQIEQHTEPKALDGQPSVRGDGGDEGDTEIANAVFSFIDTKGYFERSKRLIALFAYNFEANSYSRCEKSENSKVVELNDYEVVEIALDNSMPYGYSFIVKACHSPGIKPPM</sequence>
<feature type="transmembrane region" description="Helical" evidence="2">
    <location>
        <begin position="49"/>
        <end position="74"/>
    </location>
</feature>
<evidence type="ECO:0000313" key="3">
    <source>
        <dbReference type="EMBL" id="GIU49084.1"/>
    </source>
</evidence>
<organism evidence="3 4">
    <name type="scientific">Shewanella algidipiscicola</name>
    <dbReference type="NCBI Taxonomy" id="614070"/>
    <lineage>
        <taxon>Bacteria</taxon>
        <taxon>Pseudomonadati</taxon>
        <taxon>Pseudomonadota</taxon>
        <taxon>Gammaproteobacteria</taxon>
        <taxon>Alteromonadales</taxon>
        <taxon>Shewanellaceae</taxon>
        <taxon>Shewanella</taxon>
    </lineage>
</organism>
<keyword evidence="4" id="KW-1185">Reference proteome</keyword>
<gene>
    <name evidence="3" type="ORF">TUM4630_26910</name>
</gene>
<keyword evidence="2" id="KW-0812">Transmembrane</keyword>